<evidence type="ECO:0000256" key="1">
    <source>
        <dbReference type="SAM" id="Coils"/>
    </source>
</evidence>
<gene>
    <name evidence="3" type="ORF">K432DRAFT_455359</name>
</gene>
<organism evidence="3 4">
    <name type="scientific">Lepidopterella palustris CBS 459.81</name>
    <dbReference type="NCBI Taxonomy" id="1314670"/>
    <lineage>
        <taxon>Eukaryota</taxon>
        <taxon>Fungi</taxon>
        <taxon>Dikarya</taxon>
        <taxon>Ascomycota</taxon>
        <taxon>Pezizomycotina</taxon>
        <taxon>Dothideomycetes</taxon>
        <taxon>Pleosporomycetidae</taxon>
        <taxon>Mytilinidiales</taxon>
        <taxon>Argynnaceae</taxon>
        <taxon>Lepidopterella</taxon>
    </lineage>
</organism>
<feature type="compositionally biased region" description="Polar residues" evidence="2">
    <location>
        <begin position="122"/>
        <end position="131"/>
    </location>
</feature>
<feature type="region of interest" description="Disordered" evidence="2">
    <location>
        <begin position="157"/>
        <end position="178"/>
    </location>
</feature>
<dbReference type="AlphaFoldDB" id="A0A8E2E8Y1"/>
<keyword evidence="4" id="KW-1185">Reference proteome</keyword>
<sequence length="219" mass="24331">MSFASKLIQFQSGLDLYQYCAALFDAGFSRIPSPEEFGIQGQSNEGEKLDAENTKYDRSAPGEVHHQPGLIGNIADNRYAHTIHKLIPDPPQRREIQADSPLAVGLGSQEPRRPIHHELDTGGQSLENQHSPNAMIYGAPWSWSRPLEEIQQVGPVVSDPHAATRRTSSSAETGRSERLAELEAAKARVDERVATMRDLATLEEENARIQTKTDRLKQQ</sequence>
<name>A0A8E2E8Y1_9PEZI</name>
<dbReference type="EMBL" id="KV745005">
    <property type="protein sequence ID" value="OCK79448.1"/>
    <property type="molecule type" value="Genomic_DNA"/>
</dbReference>
<protein>
    <submittedName>
        <fullName evidence="3">Uncharacterized protein</fullName>
    </submittedName>
</protein>
<reference evidence="3 4" key="1">
    <citation type="journal article" date="2016" name="Nat. Commun.">
        <title>Ectomycorrhizal ecology is imprinted in the genome of the dominant symbiotic fungus Cenococcum geophilum.</title>
        <authorList>
            <consortium name="DOE Joint Genome Institute"/>
            <person name="Peter M."/>
            <person name="Kohler A."/>
            <person name="Ohm R.A."/>
            <person name="Kuo A."/>
            <person name="Krutzmann J."/>
            <person name="Morin E."/>
            <person name="Arend M."/>
            <person name="Barry K.W."/>
            <person name="Binder M."/>
            <person name="Choi C."/>
            <person name="Clum A."/>
            <person name="Copeland A."/>
            <person name="Grisel N."/>
            <person name="Haridas S."/>
            <person name="Kipfer T."/>
            <person name="LaButti K."/>
            <person name="Lindquist E."/>
            <person name="Lipzen A."/>
            <person name="Maire R."/>
            <person name="Meier B."/>
            <person name="Mihaltcheva S."/>
            <person name="Molinier V."/>
            <person name="Murat C."/>
            <person name="Poggeler S."/>
            <person name="Quandt C.A."/>
            <person name="Sperisen C."/>
            <person name="Tritt A."/>
            <person name="Tisserant E."/>
            <person name="Crous P.W."/>
            <person name="Henrissat B."/>
            <person name="Nehls U."/>
            <person name="Egli S."/>
            <person name="Spatafora J.W."/>
            <person name="Grigoriev I.V."/>
            <person name="Martin F.M."/>
        </authorList>
    </citation>
    <scope>NUCLEOTIDE SEQUENCE [LARGE SCALE GENOMIC DNA]</scope>
    <source>
        <strain evidence="3 4">CBS 459.81</strain>
    </source>
</reference>
<accession>A0A8E2E8Y1</accession>
<evidence type="ECO:0000313" key="4">
    <source>
        <dbReference type="Proteomes" id="UP000250266"/>
    </source>
</evidence>
<feature type="coiled-coil region" evidence="1">
    <location>
        <begin position="179"/>
        <end position="219"/>
    </location>
</feature>
<dbReference type="Proteomes" id="UP000250266">
    <property type="component" value="Unassembled WGS sequence"/>
</dbReference>
<evidence type="ECO:0000313" key="3">
    <source>
        <dbReference type="EMBL" id="OCK79448.1"/>
    </source>
</evidence>
<feature type="compositionally biased region" description="Basic and acidic residues" evidence="2">
    <location>
        <begin position="110"/>
        <end position="120"/>
    </location>
</feature>
<proteinExistence type="predicted"/>
<evidence type="ECO:0000256" key="2">
    <source>
        <dbReference type="SAM" id="MobiDB-lite"/>
    </source>
</evidence>
<feature type="region of interest" description="Disordered" evidence="2">
    <location>
        <begin position="104"/>
        <end position="131"/>
    </location>
</feature>
<keyword evidence="1" id="KW-0175">Coiled coil</keyword>